<evidence type="ECO:0000313" key="1">
    <source>
        <dbReference type="EMBL" id="KAI0040619.1"/>
    </source>
</evidence>
<organism evidence="1 2">
    <name type="scientific">Auriscalpium vulgare</name>
    <dbReference type="NCBI Taxonomy" id="40419"/>
    <lineage>
        <taxon>Eukaryota</taxon>
        <taxon>Fungi</taxon>
        <taxon>Dikarya</taxon>
        <taxon>Basidiomycota</taxon>
        <taxon>Agaricomycotina</taxon>
        <taxon>Agaricomycetes</taxon>
        <taxon>Russulales</taxon>
        <taxon>Auriscalpiaceae</taxon>
        <taxon>Auriscalpium</taxon>
    </lineage>
</organism>
<sequence>MRGQTFFTTLAAIVILLSSQTVTVIGLPVAGQVEDYAARDTNRRDNVCWLKRELC</sequence>
<reference evidence="1" key="1">
    <citation type="submission" date="2021-02" db="EMBL/GenBank/DDBJ databases">
        <authorList>
            <consortium name="DOE Joint Genome Institute"/>
            <person name="Ahrendt S."/>
            <person name="Looney B.P."/>
            <person name="Miyauchi S."/>
            <person name="Morin E."/>
            <person name="Drula E."/>
            <person name="Courty P.E."/>
            <person name="Chicoki N."/>
            <person name="Fauchery L."/>
            <person name="Kohler A."/>
            <person name="Kuo A."/>
            <person name="Labutti K."/>
            <person name="Pangilinan J."/>
            <person name="Lipzen A."/>
            <person name="Riley R."/>
            <person name="Andreopoulos W."/>
            <person name="He G."/>
            <person name="Johnson J."/>
            <person name="Barry K.W."/>
            <person name="Grigoriev I.V."/>
            <person name="Nagy L."/>
            <person name="Hibbett D."/>
            <person name="Henrissat B."/>
            <person name="Matheny P.B."/>
            <person name="Labbe J."/>
            <person name="Martin F."/>
        </authorList>
    </citation>
    <scope>NUCLEOTIDE SEQUENCE</scope>
    <source>
        <strain evidence="1">FP105234-sp</strain>
    </source>
</reference>
<dbReference type="Proteomes" id="UP000814033">
    <property type="component" value="Unassembled WGS sequence"/>
</dbReference>
<evidence type="ECO:0000313" key="2">
    <source>
        <dbReference type="Proteomes" id="UP000814033"/>
    </source>
</evidence>
<protein>
    <submittedName>
        <fullName evidence="1">Uncharacterized protein</fullName>
    </submittedName>
</protein>
<keyword evidence="2" id="KW-1185">Reference proteome</keyword>
<proteinExistence type="predicted"/>
<comment type="caution">
    <text evidence="1">The sequence shown here is derived from an EMBL/GenBank/DDBJ whole genome shotgun (WGS) entry which is preliminary data.</text>
</comment>
<dbReference type="EMBL" id="MU276181">
    <property type="protein sequence ID" value="KAI0040619.1"/>
    <property type="molecule type" value="Genomic_DNA"/>
</dbReference>
<gene>
    <name evidence="1" type="ORF">FA95DRAFT_1566245</name>
</gene>
<accession>A0ACB8R956</accession>
<name>A0ACB8R956_9AGAM</name>
<reference evidence="1" key="2">
    <citation type="journal article" date="2022" name="New Phytol.">
        <title>Evolutionary transition to the ectomycorrhizal habit in the genomes of a hyperdiverse lineage of mushroom-forming fungi.</title>
        <authorList>
            <person name="Looney B."/>
            <person name="Miyauchi S."/>
            <person name="Morin E."/>
            <person name="Drula E."/>
            <person name="Courty P.E."/>
            <person name="Kohler A."/>
            <person name="Kuo A."/>
            <person name="LaButti K."/>
            <person name="Pangilinan J."/>
            <person name="Lipzen A."/>
            <person name="Riley R."/>
            <person name="Andreopoulos W."/>
            <person name="He G."/>
            <person name="Johnson J."/>
            <person name="Nolan M."/>
            <person name="Tritt A."/>
            <person name="Barry K.W."/>
            <person name="Grigoriev I.V."/>
            <person name="Nagy L.G."/>
            <person name="Hibbett D."/>
            <person name="Henrissat B."/>
            <person name="Matheny P.B."/>
            <person name="Labbe J."/>
            <person name="Martin F.M."/>
        </authorList>
    </citation>
    <scope>NUCLEOTIDE SEQUENCE</scope>
    <source>
        <strain evidence="1">FP105234-sp</strain>
    </source>
</reference>